<dbReference type="InterPro" id="IPR010611">
    <property type="entry name" value="3D_dom"/>
</dbReference>
<proteinExistence type="predicted"/>
<dbReference type="STRING" id="264198.Reut_A3018"/>
<dbReference type="Gene3D" id="2.40.240.50">
    <property type="entry name" value="Barwin-like endoglucanases"/>
    <property type="match status" value="1"/>
</dbReference>
<evidence type="ECO:0000259" key="7">
    <source>
        <dbReference type="SMART" id="SM00925"/>
    </source>
</evidence>
<dbReference type="InterPro" id="IPR026044">
    <property type="entry name" value="MltA"/>
</dbReference>
<dbReference type="GO" id="GO:0004553">
    <property type="term" value="F:hydrolase activity, hydrolyzing O-glycosyl compounds"/>
    <property type="evidence" value="ECO:0007669"/>
    <property type="project" value="InterPro"/>
</dbReference>
<comment type="catalytic activity">
    <reaction evidence="1">
        <text>Exolytic cleavage of the (1-&gt;4)-beta-glycosidic linkage between N-acetylmuramic acid (MurNAc) and N-acetylglucosamine (GlcNAc) residues in peptidoglycan, from either the reducing or the non-reducing ends of the peptidoglycan chains, with concomitant formation of a 1,6-anhydrobond in the MurNAc residue.</text>
        <dbReference type="EC" id="4.2.2.n1"/>
    </reaction>
</comment>
<organism evidence="8">
    <name type="scientific">Cupriavidus pinatubonensis (strain JMP 134 / LMG 1197)</name>
    <name type="common">Cupriavidus necator (strain JMP 134)</name>
    <dbReference type="NCBI Taxonomy" id="264198"/>
    <lineage>
        <taxon>Bacteria</taxon>
        <taxon>Pseudomonadati</taxon>
        <taxon>Pseudomonadota</taxon>
        <taxon>Betaproteobacteria</taxon>
        <taxon>Burkholderiales</taxon>
        <taxon>Burkholderiaceae</taxon>
        <taxon>Cupriavidus</taxon>
    </lineage>
</organism>
<dbReference type="eggNOG" id="COG2821">
    <property type="taxonomic scope" value="Bacteria"/>
</dbReference>
<keyword evidence="4" id="KW-0961">Cell wall biogenesis/degradation</keyword>
<dbReference type="PANTHER" id="PTHR30124:SF0">
    <property type="entry name" value="MEMBRANE-BOUND LYTIC MUREIN TRANSGLYCOSYLASE A"/>
    <property type="match status" value="1"/>
</dbReference>
<dbReference type="EC" id="4.2.2.n1" evidence="2"/>
<dbReference type="GO" id="GO:0071555">
    <property type="term" value="P:cell wall organization"/>
    <property type="evidence" value="ECO:0007669"/>
    <property type="project" value="UniProtKB-KW"/>
</dbReference>
<gene>
    <name evidence="8" type="ordered locus">Reut_A3018</name>
</gene>
<name>Q46WV5_CUPPJ</name>
<dbReference type="Pfam" id="PF06725">
    <property type="entry name" value="3D"/>
    <property type="match status" value="1"/>
</dbReference>
<dbReference type="InterPro" id="IPR005300">
    <property type="entry name" value="MltA_B"/>
</dbReference>
<dbReference type="CDD" id="cd14485">
    <property type="entry name" value="mltA_like_LT_A"/>
    <property type="match status" value="1"/>
</dbReference>
<dbReference type="PANTHER" id="PTHR30124">
    <property type="entry name" value="MEMBRANE-BOUND LYTIC MUREIN TRANSGLYCOSYLASE A"/>
    <property type="match status" value="1"/>
</dbReference>
<evidence type="ECO:0000313" key="8">
    <source>
        <dbReference type="EMBL" id="AAZ62378.1"/>
    </source>
</evidence>
<evidence type="ECO:0000256" key="3">
    <source>
        <dbReference type="ARBA" id="ARBA00023239"/>
    </source>
</evidence>
<dbReference type="HOGENOM" id="CLU_037751_0_0_4"/>
<dbReference type="AlphaFoldDB" id="Q46WV5"/>
<evidence type="ECO:0000256" key="4">
    <source>
        <dbReference type="ARBA" id="ARBA00023316"/>
    </source>
</evidence>
<dbReference type="SUPFAM" id="SSF50685">
    <property type="entry name" value="Barwin-like endoglucanases"/>
    <property type="match status" value="1"/>
</dbReference>
<evidence type="ECO:0000256" key="1">
    <source>
        <dbReference type="ARBA" id="ARBA00001420"/>
    </source>
</evidence>
<dbReference type="GO" id="GO:0009254">
    <property type="term" value="P:peptidoglycan turnover"/>
    <property type="evidence" value="ECO:0007669"/>
    <property type="project" value="InterPro"/>
</dbReference>
<protein>
    <recommendedName>
        <fullName evidence="2">peptidoglycan lytic exotransglycosylase</fullName>
        <ecNumber evidence="2">4.2.2.n1</ecNumber>
    </recommendedName>
    <alternativeName>
        <fullName evidence="5">Murein hydrolase A</fullName>
    </alternativeName>
</protein>
<dbReference type="SMART" id="SM00925">
    <property type="entry name" value="MltA"/>
    <property type="match status" value="1"/>
</dbReference>
<dbReference type="CAZy" id="GH102">
    <property type="family name" value="Glycoside Hydrolase Family 102"/>
</dbReference>
<feature type="region of interest" description="Disordered" evidence="6">
    <location>
        <begin position="55"/>
        <end position="75"/>
    </location>
</feature>
<dbReference type="PIRSF" id="PIRSF019422">
    <property type="entry name" value="MltA"/>
    <property type="match status" value="1"/>
</dbReference>
<keyword evidence="3" id="KW-0456">Lyase</keyword>
<accession>Q46WV5</accession>
<dbReference type="CDD" id="cd14668">
    <property type="entry name" value="mlta_B"/>
    <property type="match status" value="1"/>
</dbReference>
<dbReference type="GO" id="GO:0009253">
    <property type="term" value="P:peptidoglycan catabolic process"/>
    <property type="evidence" value="ECO:0007669"/>
    <property type="project" value="TreeGrafter"/>
</dbReference>
<dbReference type="KEGG" id="reu:Reut_A3018"/>
<reference evidence="8" key="1">
    <citation type="submission" date="2005-08" db="EMBL/GenBank/DDBJ databases">
        <title>Complete sequence of Chromosome1 of Ralstonia eutropha JMP134.</title>
        <authorList>
            <person name="Copeland A."/>
            <person name="Lucas S."/>
            <person name="Lapidus A."/>
            <person name="Barry K."/>
            <person name="Detter J.C."/>
            <person name="Glavina T."/>
            <person name="Hammon N."/>
            <person name="Israni S."/>
            <person name="Pitluck S."/>
            <person name="Goltsman E."/>
            <person name="Martinez M."/>
            <person name="Schmutz J."/>
            <person name="Larimer F."/>
            <person name="Land M."/>
            <person name="Lykidis A."/>
            <person name="Richardson P."/>
        </authorList>
    </citation>
    <scope>NUCLEOTIDE SEQUENCE</scope>
    <source>
        <strain evidence="8">JMP134</strain>
    </source>
</reference>
<feature type="domain" description="Lytic transglycosylase MltA" evidence="7">
    <location>
        <begin position="163"/>
        <end position="295"/>
    </location>
</feature>
<evidence type="ECO:0000256" key="2">
    <source>
        <dbReference type="ARBA" id="ARBA00012587"/>
    </source>
</evidence>
<dbReference type="GO" id="GO:0008933">
    <property type="term" value="F:peptidoglycan lytic transglycosylase activity"/>
    <property type="evidence" value="ECO:0007669"/>
    <property type="project" value="TreeGrafter"/>
</dbReference>
<dbReference type="Pfam" id="PF03562">
    <property type="entry name" value="MltA"/>
    <property type="match status" value="1"/>
</dbReference>
<dbReference type="InterPro" id="IPR036908">
    <property type="entry name" value="RlpA-like_sf"/>
</dbReference>
<dbReference type="Gene3D" id="2.40.40.10">
    <property type="entry name" value="RlpA-like domain"/>
    <property type="match status" value="2"/>
</dbReference>
<evidence type="ECO:0000256" key="6">
    <source>
        <dbReference type="SAM" id="MobiDB-lite"/>
    </source>
</evidence>
<sequence length="393" mass="42596">MHARRRWTIRTDKMAIPHSLSTFSRSHSRTGAPWRGWLALAAGAALLAGCMSGPPPRIETGGAPGTTAPTPGAQKGRLQAANWNEISGWTQDDMRAAWPALQASCQALKKRAEWGRACAAGLMVDAGDLGAMRAYFESNFQPYRVINGDGTDNGLITGYYEPILHGSRTRQGQYQVPLYRKPPQLANRALPPRAELLQSPAMRGNEVVWVDDAVEAAFLQIQGSGRIRLANGTMMRVGFGGTNDQPFRSFGKWLLDRGEITPAQATMQGIKAWARANPSRVEEMLNVNPRFVFFKELPPTNDGPVGALGVPLTAERSIAVDPATIPLGVPVFLSTTRPLSTEPIERLMFAQDTGSAIKGGVRADFFWGAGDAAGETAGRMKQGGRMWVLMPRS</sequence>
<dbReference type="GO" id="GO:0019867">
    <property type="term" value="C:outer membrane"/>
    <property type="evidence" value="ECO:0007669"/>
    <property type="project" value="InterPro"/>
</dbReference>
<dbReference type="EMBL" id="CP000090">
    <property type="protein sequence ID" value="AAZ62378.1"/>
    <property type="molecule type" value="Genomic_DNA"/>
</dbReference>
<evidence type="ECO:0000256" key="5">
    <source>
        <dbReference type="ARBA" id="ARBA00030918"/>
    </source>
</evidence>